<comment type="subcellular location">
    <subcellularLocation>
        <location evidence="1">Endomembrane system</location>
    </subcellularLocation>
</comment>
<reference evidence="10 11" key="1">
    <citation type="submission" date="2019-03" db="EMBL/GenBank/DDBJ databases">
        <title>First draft genome of Liparis tanakae, snailfish: a comprehensive survey of snailfish specific genes.</title>
        <authorList>
            <person name="Kim W."/>
            <person name="Song I."/>
            <person name="Jeong J.-H."/>
            <person name="Kim D."/>
            <person name="Kim S."/>
            <person name="Ryu S."/>
            <person name="Song J.Y."/>
            <person name="Lee S.K."/>
        </authorList>
    </citation>
    <scope>NUCLEOTIDE SEQUENCE [LARGE SCALE GENOMIC DNA]</scope>
    <source>
        <tissue evidence="10">Muscle</tissue>
    </source>
</reference>
<dbReference type="PANTHER" id="PTHR45644:SF2">
    <property type="entry name" value="OUTER MITOCHONDRIAL TRANSMEMBRANE HELIX TRANSLOCASE"/>
    <property type="match status" value="1"/>
</dbReference>
<dbReference type="InterPro" id="IPR041569">
    <property type="entry name" value="AAA_lid_3"/>
</dbReference>
<evidence type="ECO:0000256" key="4">
    <source>
        <dbReference type="ARBA" id="ARBA00022741"/>
    </source>
</evidence>
<name>A0A4Z2EKQ0_9TELE</name>
<protein>
    <submittedName>
        <fullName evidence="10">ATPase family AAA domain-containing protein 1-B</fullName>
    </submittedName>
</protein>
<dbReference type="EMBL" id="SRLO01005706">
    <property type="protein sequence ID" value="TNN29403.1"/>
    <property type="molecule type" value="Genomic_DNA"/>
</dbReference>
<dbReference type="GO" id="GO:0140570">
    <property type="term" value="P:extraction of mislocalized protein from mitochondrial outer membrane"/>
    <property type="evidence" value="ECO:0007669"/>
    <property type="project" value="TreeGrafter"/>
</dbReference>
<feature type="compositionally biased region" description="Basic and acidic residues" evidence="8">
    <location>
        <begin position="136"/>
        <end position="149"/>
    </location>
</feature>
<keyword evidence="7" id="KW-0472">Membrane</keyword>
<sequence>MGATNRPQDLDSAILRRMPTRFHINQPSTGQREQILKLILENESIDRSVDLVDVAKETDGFSGSDLREMCRDAALLCVRDFIHTQSDSPSEVGIRPIHQSDLEKAIGKMKKSKMAGDQNQNQNPSTSQLVTAAPGGRERNCSSRGDARHSSVLGPRPLVPSHSLWKSQPSSRGRYAARTSRYSGASSARPGNRTGDSLTSSCSRGPRSQSYRTKSRLAAYGTMRPDRKLRPERRAASTTEEEHAVPDWTRGAGLPTVLRVVVVGGGRSLVPVEAQQGEEGEERLAVTHQDGGRLRGRVAGPDVNKVSIQMSASCLLPMSFLSASCLLPVSFL</sequence>
<evidence type="ECO:0000259" key="9">
    <source>
        <dbReference type="Pfam" id="PF17862"/>
    </source>
</evidence>
<evidence type="ECO:0000256" key="2">
    <source>
        <dbReference type="ARBA" id="ARBA00022475"/>
    </source>
</evidence>
<dbReference type="AlphaFoldDB" id="A0A4Z2EKQ0"/>
<dbReference type="GO" id="GO:0012505">
    <property type="term" value="C:endomembrane system"/>
    <property type="evidence" value="ECO:0007669"/>
    <property type="project" value="UniProtKB-SubCell"/>
</dbReference>
<feature type="compositionally biased region" description="Polar residues" evidence="8">
    <location>
        <begin position="117"/>
        <end position="130"/>
    </location>
</feature>
<keyword evidence="11" id="KW-1185">Reference proteome</keyword>
<evidence type="ECO:0000256" key="1">
    <source>
        <dbReference type="ARBA" id="ARBA00004308"/>
    </source>
</evidence>
<dbReference type="GO" id="GO:0005741">
    <property type="term" value="C:mitochondrial outer membrane"/>
    <property type="evidence" value="ECO:0007669"/>
    <property type="project" value="TreeGrafter"/>
</dbReference>
<feature type="compositionally biased region" description="Polar residues" evidence="8">
    <location>
        <begin position="194"/>
        <end position="212"/>
    </location>
</feature>
<keyword evidence="3" id="KW-0812">Transmembrane</keyword>
<organism evidence="10 11">
    <name type="scientific">Liparis tanakae</name>
    <name type="common">Tanaka's snailfish</name>
    <dbReference type="NCBI Taxonomy" id="230148"/>
    <lineage>
        <taxon>Eukaryota</taxon>
        <taxon>Metazoa</taxon>
        <taxon>Chordata</taxon>
        <taxon>Craniata</taxon>
        <taxon>Vertebrata</taxon>
        <taxon>Euteleostomi</taxon>
        <taxon>Actinopterygii</taxon>
        <taxon>Neopterygii</taxon>
        <taxon>Teleostei</taxon>
        <taxon>Neoteleostei</taxon>
        <taxon>Acanthomorphata</taxon>
        <taxon>Eupercaria</taxon>
        <taxon>Perciformes</taxon>
        <taxon>Cottioidei</taxon>
        <taxon>Cottales</taxon>
        <taxon>Liparidae</taxon>
        <taxon>Liparis</taxon>
    </lineage>
</organism>
<keyword evidence="6" id="KW-1133">Transmembrane helix</keyword>
<evidence type="ECO:0000313" key="10">
    <source>
        <dbReference type="EMBL" id="TNN29403.1"/>
    </source>
</evidence>
<keyword evidence="4" id="KW-0547">Nucleotide-binding</keyword>
<accession>A0A4Z2EKQ0</accession>
<gene>
    <name evidence="10" type="primary">atad1b_1</name>
    <name evidence="10" type="ORF">EYF80_060448</name>
</gene>
<evidence type="ECO:0000313" key="11">
    <source>
        <dbReference type="Proteomes" id="UP000314294"/>
    </source>
</evidence>
<dbReference type="OrthoDB" id="10254455at2759"/>
<keyword evidence="2" id="KW-1003">Cell membrane</keyword>
<feature type="domain" description="AAA ATPase AAA+ lid" evidence="9">
    <location>
        <begin position="48"/>
        <end position="88"/>
    </location>
</feature>
<evidence type="ECO:0000256" key="6">
    <source>
        <dbReference type="ARBA" id="ARBA00022989"/>
    </source>
</evidence>
<feature type="region of interest" description="Disordered" evidence="8">
    <location>
        <begin position="107"/>
        <end position="244"/>
    </location>
</feature>
<evidence type="ECO:0000256" key="8">
    <source>
        <dbReference type="SAM" id="MobiDB-lite"/>
    </source>
</evidence>
<dbReference type="Proteomes" id="UP000314294">
    <property type="component" value="Unassembled WGS sequence"/>
</dbReference>
<proteinExistence type="predicted"/>
<dbReference type="InterPro" id="IPR051701">
    <property type="entry name" value="Mito_OM_Translocase_MSP1"/>
</dbReference>
<dbReference type="Gene3D" id="1.10.8.60">
    <property type="match status" value="1"/>
</dbReference>
<dbReference type="Pfam" id="PF17862">
    <property type="entry name" value="AAA_lid_3"/>
    <property type="match status" value="1"/>
</dbReference>
<feature type="compositionally biased region" description="Basic and acidic residues" evidence="8">
    <location>
        <begin position="224"/>
        <end position="244"/>
    </location>
</feature>
<evidence type="ECO:0000256" key="7">
    <source>
        <dbReference type="ARBA" id="ARBA00023136"/>
    </source>
</evidence>
<dbReference type="InterPro" id="IPR027417">
    <property type="entry name" value="P-loop_NTPase"/>
</dbReference>
<dbReference type="GO" id="GO:0005524">
    <property type="term" value="F:ATP binding"/>
    <property type="evidence" value="ECO:0007669"/>
    <property type="project" value="UniProtKB-KW"/>
</dbReference>
<dbReference type="Gene3D" id="3.40.50.300">
    <property type="entry name" value="P-loop containing nucleotide triphosphate hydrolases"/>
    <property type="match status" value="1"/>
</dbReference>
<evidence type="ECO:0000256" key="3">
    <source>
        <dbReference type="ARBA" id="ARBA00022692"/>
    </source>
</evidence>
<dbReference type="SUPFAM" id="SSF52540">
    <property type="entry name" value="P-loop containing nucleoside triphosphate hydrolases"/>
    <property type="match status" value="1"/>
</dbReference>
<keyword evidence="5" id="KW-0067">ATP-binding</keyword>
<dbReference type="PANTHER" id="PTHR45644">
    <property type="entry name" value="AAA ATPASE, PUTATIVE (AFU_ORTHOLOGUE AFUA_2G12920)-RELATED-RELATED"/>
    <property type="match status" value="1"/>
</dbReference>
<comment type="caution">
    <text evidence="10">The sequence shown here is derived from an EMBL/GenBank/DDBJ whole genome shotgun (WGS) entry which is preliminary data.</text>
</comment>
<evidence type="ECO:0000256" key="5">
    <source>
        <dbReference type="ARBA" id="ARBA00022840"/>
    </source>
</evidence>